<evidence type="ECO:0000259" key="1">
    <source>
        <dbReference type="PROSITE" id="PS50991"/>
    </source>
</evidence>
<dbReference type="SUPFAM" id="SSF51569">
    <property type="entry name" value="Aldolase"/>
    <property type="match status" value="1"/>
</dbReference>
<evidence type="ECO:0000313" key="2">
    <source>
        <dbReference type="EMBL" id="MFC5587306.1"/>
    </source>
</evidence>
<dbReference type="InterPro" id="IPR013785">
    <property type="entry name" value="Aldolase_TIM"/>
</dbReference>
<dbReference type="InterPro" id="IPR000891">
    <property type="entry name" value="PYR_CT"/>
</dbReference>
<feature type="domain" description="Pyruvate carboxyltransferase" evidence="1">
    <location>
        <begin position="3"/>
        <end position="269"/>
    </location>
</feature>
<dbReference type="SUPFAM" id="SSF89000">
    <property type="entry name" value="post-HMGL domain-like"/>
    <property type="match status" value="1"/>
</dbReference>
<evidence type="ECO:0000313" key="3">
    <source>
        <dbReference type="Proteomes" id="UP001596109"/>
    </source>
</evidence>
<dbReference type="Pfam" id="PF02436">
    <property type="entry name" value="PYC_OADA"/>
    <property type="match status" value="1"/>
</dbReference>
<reference evidence="3" key="1">
    <citation type="journal article" date="2019" name="Int. J. Syst. Evol. Microbiol.">
        <title>The Global Catalogue of Microorganisms (GCM) 10K type strain sequencing project: providing services to taxonomists for standard genome sequencing and annotation.</title>
        <authorList>
            <consortium name="The Broad Institute Genomics Platform"/>
            <consortium name="The Broad Institute Genome Sequencing Center for Infectious Disease"/>
            <person name="Wu L."/>
            <person name="Ma J."/>
        </authorList>
    </citation>
    <scope>NUCLEOTIDE SEQUENCE [LARGE SCALE GENOMIC DNA]</scope>
    <source>
        <strain evidence="3">CGMCC 4.1434</strain>
    </source>
</reference>
<dbReference type="InterPro" id="IPR003379">
    <property type="entry name" value="Carboxylase_cons_dom"/>
</dbReference>
<dbReference type="Proteomes" id="UP001596109">
    <property type="component" value="Unassembled WGS sequence"/>
</dbReference>
<sequence length="492" mass="55613">MELQFLDTTFRDGSQSLWAAGMRPGMMEAIAEDVDQSGFKAVEVPVMPINFKKIVRDLKEDPWEMVNMLAKKMPKTTKTFMGEPAIFPFEIVGAPEAVVKLYYERIVATGVLNRVQIMANIFGNVDRLYPWYLPFLREQNLEVALALSYAVSPRHTDEYYAEKTKELVEMKPDVIYLKDQGGLLTVDRIRTLIPIILENANGIPIELHSHCTTGQAELVYLEAVKLGIRTLHTAIPPLADGSGQPSIFSTVQNAKYLGYTSNLDIERLQRASTRLMEMAKQDDMPIGAPLPYDHSQFVYQIPGGVISNLRHQLKELKLENRLDEVLEETVHVREELGYPVMITPYSQFVVSQAAINVATGERYKVVIDELIQFAQGTFSEDSGYTWMDENLKDKILSLPRAQQLSTVPDGSTPLHKIREQFGGPTLSDEEFLLRYIMKGTQEIDAMRQAGPPRKYFSATAPLIQLLDNLSKQPDIKHIQIQGHNRSLLLTNN</sequence>
<organism evidence="2 3">
    <name type="scientific">Sporosarcina soli</name>
    <dbReference type="NCBI Taxonomy" id="334736"/>
    <lineage>
        <taxon>Bacteria</taxon>
        <taxon>Bacillati</taxon>
        <taxon>Bacillota</taxon>
        <taxon>Bacilli</taxon>
        <taxon>Bacillales</taxon>
        <taxon>Caryophanaceae</taxon>
        <taxon>Sporosarcina</taxon>
    </lineage>
</organism>
<accession>A0ABW0TCZ5</accession>
<dbReference type="EMBL" id="JBHSNO010000001">
    <property type="protein sequence ID" value="MFC5587306.1"/>
    <property type="molecule type" value="Genomic_DNA"/>
</dbReference>
<keyword evidence="3" id="KW-1185">Reference proteome</keyword>
<dbReference type="PANTHER" id="PTHR43778:SF2">
    <property type="entry name" value="PYRUVATE CARBOXYLASE, MITOCHONDRIAL"/>
    <property type="match status" value="1"/>
</dbReference>
<dbReference type="PROSITE" id="PS50991">
    <property type="entry name" value="PYR_CT"/>
    <property type="match status" value="1"/>
</dbReference>
<comment type="caution">
    <text evidence="2">The sequence shown here is derived from an EMBL/GenBank/DDBJ whole genome shotgun (WGS) entry which is preliminary data.</text>
</comment>
<dbReference type="InterPro" id="IPR055268">
    <property type="entry name" value="PCB-like"/>
</dbReference>
<gene>
    <name evidence="2" type="ORF">ACFPRA_00090</name>
</gene>
<dbReference type="PANTHER" id="PTHR43778">
    <property type="entry name" value="PYRUVATE CARBOXYLASE"/>
    <property type="match status" value="1"/>
</dbReference>
<protein>
    <recommendedName>
        <fullName evidence="1">Pyruvate carboxyltransferase domain-containing protein</fullName>
    </recommendedName>
</protein>
<dbReference type="RefSeq" id="WP_381429202.1">
    <property type="nucleotide sequence ID" value="NZ_JBHSNO010000001.1"/>
</dbReference>
<dbReference type="Pfam" id="PF00682">
    <property type="entry name" value="HMGL-like"/>
    <property type="match status" value="1"/>
</dbReference>
<dbReference type="Gene3D" id="3.20.20.70">
    <property type="entry name" value="Aldolase class I"/>
    <property type="match status" value="1"/>
</dbReference>
<name>A0ABW0TCZ5_9BACL</name>
<proteinExistence type="predicted"/>